<evidence type="ECO:0000256" key="6">
    <source>
        <dbReference type="ARBA" id="ARBA00047942"/>
    </source>
</evidence>
<keyword evidence="4" id="KW-0808">Transferase</keyword>
<dbReference type="InterPro" id="IPR002295">
    <property type="entry name" value="N4/N6-MTase_EcoPI_Mod-like"/>
</dbReference>
<dbReference type="RefSeq" id="WP_160798214.1">
    <property type="nucleotide sequence ID" value="NZ_WSSB01000019.1"/>
</dbReference>
<dbReference type="PANTHER" id="PTHR13370">
    <property type="entry name" value="RNA METHYLASE-RELATED"/>
    <property type="match status" value="1"/>
</dbReference>
<dbReference type="InterPro" id="IPR029063">
    <property type="entry name" value="SAM-dependent_MTases_sf"/>
</dbReference>
<dbReference type="GO" id="GO:0003677">
    <property type="term" value="F:DNA binding"/>
    <property type="evidence" value="ECO:0007669"/>
    <property type="project" value="InterPro"/>
</dbReference>
<comment type="caution">
    <text evidence="8">The sequence shown here is derived from an EMBL/GenBank/DDBJ whole genome shotgun (WGS) entry which is preliminary data.</text>
</comment>
<evidence type="ECO:0000256" key="2">
    <source>
        <dbReference type="ARBA" id="ARBA00011900"/>
    </source>
</evidence>
<reference evidence="8 9" key="1">
    <citation type="submission" date="2019-12" db="EMBL/GenBank/DDBJ databases">
        <title>Neisseriaceae gen. nov. sp. Genome sequencing and assembly.</title>
        <authorList>
            <person name="Liu Z."/>
            <person name="Li A."/>
        </authorList>
    </citation>
    <scope>NUCLEOTIDE SEQUENCE [LARGE SCALE GENOMIC DNA]</scope>
    <source>
        <strain evidence="8 9">B2N2-7</strain>
    </source>
</reference>
<dbReference type="InterPro" id="IPR002941">
    <property type="entry name" value="DNA_methylase_N4/N6"/>
</dbReference>
<evidence type="ECO:0000256" key="3">
    <source>
        <dbReference type="ARBA" id="ARBA00022603"/>
    </source>
</evidence>
<keyword evidence="3" id="KW-0489">Methyltransferase</keyword>
<evidence type="ECO:0000256" key="1">
    <source>
        <dbReference type="ARBA" id="ARBA00006594"/>
    </source>
</evidence>
<comment type="similarity">
    <text evidence="1">Belongs to the N(4)/N(6)-methyltransferase family.</text>
</comment>
<keyword evidence="9" id="KW-1185">Reference proteome</keyword>
<accession>A0A845BT45</accession>
<evidence type="ECO:0000313" key="8">
    <source>
        <dbReference type="EMBL" id="MXR38278.1"/>
    </source>
</evidence>
<keyword evidence="5" id="KW-0949">S-adenosyl-L-methionine</keyword>
<dbReference type="PRINTS" id="PR00506">
    <property type="entry name" value="D21N6MTFRASE"/>
</dbReference>
<evidence type="ECO:0000256" key="5">
    <source>
        <dbReference type="ARBA" id="ARBA00022691"/>
    </source>
</evidence>
<dbReference type="GO" id="GO:0032259">
    <property type="term" value="P:methylation"/>
    <property type="evidence" value="ECO:0007669"/>
    <property type="project" value="UniProtKB-KW"/>
</dbReference>
<name>A0A845BT45_9NEIS</name>
<evidence type="ECO:0000313" key="9">
    <source>
        <dbReference type="Proteomes" id="UP000467214"/>
    </source>
</evidence>
<dbReference type="Gene3D" id="3.40.50.150">
    <property type="entry name" value="Vaccinia Virus protein VP39"/>
    <property type="match status" value="2"/>
</dbReference>
<dbReference type="SUPFAM" id="SSF53335">
    <property type="entry name" value="S-adenosyl-L-methionine-dependent methyltransferases"/>
    <property type="match status" value="3"/>
</dbReference>
<gene>
    <name evidence="8" type="ORF">GQF02_15000</name>
</gene>
<dbReference type="Proteomes" id="UP000467214">
    <property type="component" value="Unassembled WGS sequence"/>
</dbReference>
<comment type="catalytic activity">
    <reaction evidence="6">
        <text>a 2'-deoxyadenosine in DNA + S-adenosyl-L-methionine = an N(6)-methyl-2'-deoxyadenosine in DNA + S-adenosyl-L-homocysteine + H(+)</text>
        <dbReference type="Rhea" id="RHEA:15197"/>
        <dbReference type="Rhea" id="RHEA-COMP:12418"/>
        <dbReference type="Rhea" id="RHEA-COMP:12419"/>
        <dbReference type="ChEBI" id="CHEBI:15378"/>
        <dbReference type="ChEBI" id="CHEBI:57856"/>
        <dbReference type="ChEBI" id="CHEBI:59789"/>
        <dbReference type="ChEBI" id="CHEBI:90615"/>
        <dbReference type="ChEBI" id="CHEBI:90616"/>
        <dbReference type="EC" id="2.1.1.72"/>
    </reaction>
</comment>
<protein>
    <recommendedName>
        <fullName evidence="2">site-specific DNA-methyltransferase (adenine-specific)</fullName>
        <ecNumber evidence="2">2.1.1.72</ecNumber>
    </recommendedName>
</protein>
<dbReference type="PANTHER" id="PTHR13370:SF3">
    <property type="entry name" value="TRNA (GUANINE(10)-N2)-METHYLTRANSFERASE HOMOLOG"/>
    <property type="match status" value="1"/>
</dbReference>
<dbReference type="GO" id="GO:0008170">
    <property type="term" value="F:N-methyltransferase activity"/>
    <property type="evidence" value="ECO:0007669"/>
    <property type="project" value="InterPro"/>
</dbReference>
<evidence type="ECO:0000259" key="7">
    <source>
        <dbReference type="Pfam" id="PF01555"/>
    </source>
</evidence>
<sequence length="850" mass="94778">MTQFASNEMPNVGLESAAGAGAIARTGPKATRQKQSIQMQLSLDGLETIAAAQVTHKGGRGEPFHDWYPYLEGFSSEFVKFVLAKYMPNAKKVIEPFAGTGTTPVALAALGVDCGYCEVNPAMRLVVEAKMAVGSADVTRRKELSDKLDALAAELPLRTKAVNLDKKLQQDYQFNFAGSKFFDDAGMDQVLALRTINDQIAREDQLLGDLFTVAVMAKLVICSRLKRSGDVRYKTEKELQKGVPALVDEVSKHLRLISKDCLTADGFNASVDLITPNARDLISAPSYKADGVITSPPYLNGTNYFRNTKLELWFGRFLSNGTTLRSFRDAAITSGINDVGAAQGRKIVHGSIRKLVDTLSENAYDQRIPRMVAGYFEDMRLVLEGLMVNCQPGSAICIDIGDSRYGGVHVPTHEILEALGLDIGLEHVETVHLRNRISKDRSVLSQSLIVFRTRKTIEIEPPHESLQRSKAVSEDTFQSRWESFKSMLPHQKEPYSKRNWGSPLHSVCSYQAKMKPALAHHLIETFSRKGDKVLDPFSGSGTIPFEACLMGREGYGLEISLLGTAVSNAKLMRADPQKVNDLIENLASWITNKKPSSDSIRQAEEIRFNGPLVEYFHPDTYQEILVAREFFAASQTDSPEWHLVMACMLHVLHGNRPYALSRNSHPITPYAPTGDYVKKSVVEKLSAKVEKSLRSQLTADLPTGRCFQGDICSEWPAELRELDAIITSPPFFDSTRFYITNWMRFWFCGWARSDYDNRANTFVESLQKKSFDVYRGIFEQFNRRLRPGGLAVLHLGLSHKCDMAMELAQRVDGLFRVVDIATESVGHCESHGIRDKGTTTGHQYLILQKP</sequence>
<dbReference type="Pfam" id="PF01555">
    <property type="entry name" value="N6_N4_Mtase"/>
    <property type="match status" value="1"/>
</dbReference>
<evidence type="ECO:0000256" key="4">
    <source>
        <dbReference type="ARBA" id="ARBA00022679"/>
    </source>
</evidence>
<dbReference type="AlphaFoldDB" id="A0A845BT45"/>
<dbReference type="GO" id="GO:0009007">
    <property type="term" value="F:site-specific DNA-methyltransferase (adenine-specific) activity"/>
    <property type="evidence" value="ECO:0007669"/>
    <property type="project" value="UniProtKB-EC"/>
</dbReference>
<dbReference type="EMBL" id="WSSB01000019">
    <property type="protein sequence ID" value="MXR38278.1"/>
    <property type="molecule type" value="Genomic_DNA"/>
</dbReference>
<dbReference type="GO" id="GO:0005737">
    <property type="term" value="C:cytoplasm"/>
    <property type="evidence" value="ECO:0007669"/>
    <property type="project" value="TreeGrafter"/>
</dbReference>
<organism evidence="8 9">
    <name type="scientific">Craterilacuibacter sinensis</name>
    <dbReference type="NCBI Taxonomy" id="2686017"/>
    <lineage>
        <taxon>Bacteria</taxon>
        <taxon>Pseudomonadati</taxon>
        <taxon>Pseudomonadota</taxon>
        <taxon>Betaproteobacteria</taxon>
        <taxon>Neisseriales</taxon>
        <taxon>Neisseriaceae</taxon>
        <taxon>Craterilacuibacter</taxon>
    </lineage>
</organism>
<feature type="domain" description="DNA methylase N-4/N-6" evidence="7">
    <location>
        <begin position="290"/>
        <end position="560"/>
    </location>
</feature>
<proteinExistence type="inferred from homology"/>
<dbReference type="EC" id="2.1.1.72" evidence="2"/>